<evidence type="ECO:0000313" key="4">
    <source>
        <dbReference type="EMBL" id="PHT25831.1"/>
    </source>
</evidence>
<dbReference type="OrthoDB" id="118550at2759"/>
<dbReference type="STRING" id="33114.A0A2G2UYI4"/>
<evidence type="ECO:0000256" key="2">
    <source>
        <dbReference type="ARBA" id="ARBA00023163"/>
    </source>
</evidence>
<gene>
    <name evidence="4" type="ORF">CQW23_34549</name>
</gene>
<keyword evidence="3" id="KW-0539">Nucleus</keyword>
<keyword evidence="5" id="KW-1185">Reference proteome</keyword>
<keyword evidence="2" id="KW-0804">Transcription</keyword>
<keyword evidence="1" id="KW-0805">Transcription regulation</keyword>
<dbReference type="GO" id="GO:0003700">
    <property type="term" value="F:DNA-binding transcription factor activity"/>
    <property type="evidence" value="ECO:0007669"/>
    <property type="project" value="InterPro"/>
</dbReference>
<comment type="caution">
    <text evidence="4">The sequence shown here is derived from an EMBL/GenBank/DDBJ whole genome shotgun (WGS) entry which is preliminary data.</text>
</comment>
<dbReference type="AlphaFoldDB" id="A0A2G2UYI4"/>
<dbReference type="PANTHER" id="PTHR43952:SF91">
    <property type="entry name" value="MYB-LIKE DOMAIN-CONTAINING PROTEIN"/>
    <property type="match status" value="1"/>
</dbReference>
<reference evidence="4 5" key="1">
    <citation type="journal article" date="2017" name="Genome Biol.">
        <title>New reference genome sequences of hot pepper reveal the massive evolution of plant disease-resistance genes by retroduplication.</title>
        <authorList>
            <person name="Kim S."/>
            <person name="Park J."/>
            <person name="Yeom S.I."/>
            <person name="Kim Y.M."/>
            <person name="Seo E."/>
            <person name="Kim K.T."/>
            <person name="Kim M.S."/>
            <person name="Lee J.M."/>
            <person name="Cheong K."/>
            <person name="Shin H.S."/>
            <person name="Kim S.B."/>
            <person name="Han K."/>
            <person name="Lee J."/>
            <person name="Park M."/>
            <person name="Lee H.A."/>
            <person name="Lee H.Y."/>
            <person name="Lee Y."/>
            <person name="Oh S."/>
            <person name="Lee J.H."/>
            <person name="Choi E."/>
            <person name="Choi E."/>
            <person name="Lee S.E."/>
            <person name="Jeon J."/>
            <person name="Kim H."/>
            <person name="Choi G."/>
            <person name="Song H."/>
            <person name="Lee J."/>
            <person name="Lee S.C."/>
            <person name="Kwon J.K."/>
            <person name="Lee H.Y."/>
            <person name="Koo N."/>
            <person name="Hong Y."/>
            <person name="Kim R.W."/>
            <person name="Kang W.H."/>
            <person name="Huh J.H."/>
            <person name="Kang B.C."/>
            <person name="Yang T.J."/>
            <person name="Lee Y.H."/>
            <person name="Bennetzen J.L."/>
            <person name="Choi D."/>
        </authorList>
    </citation>
    <scope>NUCLEOTIDE SEQUENCE [LARGE SCALE GENOMIC DNA]</scope>
    <source>
        <strain evidence="5">cv. PBC81</strain>
    </source>
</reference>
<dbReference type="PANTHER" id="PTHR43952">
    <property type="entry name" value="MYB FAMILY TRANSCRIPTION FACTOR-RELATED"/>
    <property type="match status" value="1"/>
</dbReference>
<evidence type="ECO:0000313" key="5">
    <source>
        <dbReference type="Proteomes" id="UP000224567"/>
    </source>
</evidence>
<protein>
    <recommendedName>
        <fullName evidence="6">Myb-like domain-containing protein</fullName>
    </recommendedName>
</protein>
<dbReference type="Gene3D" id="1.10.10.60">
    <property type="entry name" value="Homeodomain-like"/>
    <property type="match status" value="1"/>
</dbReference>
<dbReference type="InterPro" id="IPR044636">
    <property type="entry name" value="RADIALIS-like"/>
</dbReference>
<dbReference type="SUPFAM" id="SSF46689">
    <property type="entry name" value="Homeodomain-like"/>
    <property type="match status" value="1"/>
</dbReference>
<accession>A0A2G2UYI4</accession>
<dbReference type="EMBL" id="MLFT02001260">
    <property type="protein sequence ID" value="PHT25831.1"/>
    <property type="molecule type" value="Genomic_DNA"/>
</dbReference>
<evidence type="ECO:0000256" key="1">
    <source>
        <dbReference type="ARBA" id="ARBA00023015"/>
    </source>
</evidence>
<reference evidence="5" key="2">
    <citation type="journal article" date="2017" name="J. Anim. Genet.">
        <title>Multiple reference genome sequences of hot pepper reveal the massive evolution of plant disease resistance genes by retroduplication.</title>
        <authorList>
            <person name="Kim S."/>
            <person name="Park J."/>
            <person name="Yeom S.-I."/>
            <person name="Kim Y.-M."/>
            <person name="Seo E."/>
            <person name="Kim K.-T."/>
            <person name="Kim M.-S."/>
            <person name="Lee J.M."/>
            <person name="Cheong K."/>
            <person name="Shin H.-S."/>
            <person name="Kim S.-B."/>
            <person name="Han K."/>
            <person name="Lee J."/>
            <person name="Park M."/>
            <person name="Lee H.-A."/>
            <person name="Lee H.-Y."/>
            <person name="Lee Y."/>
            <person name="Oh S."/>
            <person name="Lee J.H."/>
            <person name="Choi E."/>
            <person name="Choi E."/>
            <person name="Lee S.E."/>
            <person name="Jeon J."/>
            <person name="Kim H."/>
            <person name="Choi G."/>
            <person name="Song H."/>
            <person name="Lee J."/>
            <person name="Lee S.-C."/>
            <person name="Kwon J.-K."/>
            <person name="Lee H.-Y."/>
            <person name="Koo N."/>
            <person name="Hong Y."/>
            <person name="Kim R.W."/>
            <person name="Kang W.-H."/>
            <person name="Huh J.H."/>
            <person name="Kang B.-C."/>
            <person name="Yang T.-J."/>
            <person name="Lee Y.-H."/>
            <person name="Bennetzen J.L."/>
            <person name="Choi D."/>
        </authorList>
    </citation>
    <scope>NUCLEOTIDE SEQUENCE [LARGE SCALE GENOMIC DNA]</scope>
    <source>
        <strain evidence="5">cv. PBC81</strain>
    </source>
</reference>
<sequence>MSTDRTCNSSFWTKEEGKIQENTLAIYSRDKDLFTKMEEALLGKSRDDIINHYNILIEDLEPINSGRVPLPYYPEVHSDSDQNSRGTLANGTITHGTQNFQCTNRGPKFLNALVANLESLSQDVARVNAGLDKLGVEVARWKG</sequence>
<evidence type="ECO:0000256" key="3">
    <source>
        <dbReference type="ARBA" id="ARBA00023242"/>
    </source>
</evidence>
<organism evidence="4 5">
    <name type="scientific">Capsicum baccatum</name>
    <name type="common">Peruvian pepper</name>
    <dbReference type="NCBI Taxonomy" id="33114"/>
    <lineage>
        <taxon>Eukaryota</taxon>
        <taxon>Viridiplantae</taxon>
        <taxon>Streptophyta</taxon>
        <taxon>Embryophyta</taxon>
        <taxon>Tracheophyta</taxon>
        <taxon>Spermatophyta</taxon>
        <taxon>Magnoliopsida</taxon>
        <taxon>eudicotyledons</taxon>
        <taxon>Gunneridae</taxon>
        <taxon>Pentapetalae</taxon>
        <taxon>asterids</taxon>
        <taxon>lamiids</taxon>
        <taxon>Solanales</taxon>
        <taxon>Solanaceae</taxon>
        <taxon>Solanoideae</taxon>
        <taxon>Capsiceae</taxon>
        <taxon>Capsicum</taxon>
    </lineage>
</organism>
<dbReference type="Proteomes" id="UP000224567">
    <property type="component" value="Unassembled WGS sequence"/>
</dbReference>
<evidence type="ECO:0008006" key="6">
    <source>
        <dbReference type="Google" id="ProtNLM"/>
    </source>
</evidence>
<proteinExistence type="predicted"/>
<dbReference type="InterPro" id="IPR009057">
    <property type="entry name" value="Homeodomain-like_sf"/>
</dbReference>
<name>A0A2G2UYI4_CAPBA</name>